<dbReference type="Proteomes" id="UP001276761">
    <property type="component" value="Unassembled WGS sequence"/>
</dbReference>
<dbReference type="EMBL" id="JAWXXT010000001">
    <property type="protein sequence ID" value="MDX5978801.1"/>
    <property type="molecule type" value="Genomic_DNA"/>
</dbReference>
<sequence length="168" mass="18298">MNVLTVNAQQAIKYVTAVSASLLLAMALTSPVEARDRDPLIGPYPYDFPERANTQSSLLLQEARWRQARERNNAMPAANRENTAAGGLDPVASESSEDILIVNSSTSIAVGNWQQIEMTLGDGAEGLIMTENHQTNQAEANSLSKIRNLLNMQDDSNDLILLDESIAE</sequence>
<evidence type="ECO:0000313" key="4">
    <source>
        <dbReference type="Proteomes" id="UP001276761"/>
    </source>
</evidence>
<reference evidence="3" key="1">
    <citation type="submission" date="2023-11" db="EMBL/GenBank/DDBJ databases">
        <title>MicrobeMod: A computational toolkit for identifying prokaryotic methylation and restriction-modification with nanopore sequencing.</title>
        <authorList>
            <person name="Crits-Christoph A."/>
            <person name="Kang S.C."/>
            <person name="Lee H."/>
            <person name="Ostrov N."/>
        </authorList>
    </citation>
    <scope>NUCLEOTIDE SEQUENCE</scope>
    <source>
        <strain evidence="3">ATCC BAA-953</strain>
    </source>
</reference>
<evidence type="ECO:0000256" key="2">
    <source>
        <dbReference type="SAM" id="SignalP"/>
    </source>
</evidence>
<dbReference type="AlphaFoldDB" id="A0AAJ2RW62"/>
<accession>A0AAJ2RW62</accession>
<organism evidence="3 4">
    <name type="scientific">Vreelandella alkaliphila</name>
    <dbReference type="NCBI Taxonomy" id="272774"/>
    <lineage>
        <taxon>Bacteria</taxon>
        <taxon>Pseudomonadati</taxon>
        <taxon>Pseudomonadota</taxon>
        <taxon>Gammaproteobacteria</taxon>
        <taxon>Oceanospirillales</taxon>
        <taxon>Halomonadaceae</taxon>
        <taxon>Vreelandella</taxon>
    </lineage>
</organism>
<dbReference type="RefSeq" id="WP_198348519.1">
    <property type="nucleotide sequence ID" value="NZ_JABASV010000001.1"/>
</dbReference>
<name>A0AAJ2RW62_9GAMM</name>
<gene>
    <name evidence="3" type="ORF">SIL78_14665</name>
</gene>
<keyword evidence="2" id="KW-0732">Signal</keyword>
<evidence type="ECO:0000313" key="3">
    <source>
        <dbReference type="EMBL" id="MDX5978801.1"/>
    </source>
</evidence>
<comment type="caution">
    <text evidence="3">The sequence shown here is derived from an EMBL/GenBank/DDBJ whole genome shotgun (WGS) entry which is preliminary data.</text>
</comment>
<evidence type="ECO:0000256" key="1">
    <source>
        <dbReference type="SAM" id="MobiDB-lite"/>
    </source>
</evidence>
<dbReference type="GeneID" id="303166763"/>
<protein>
    <submittedName>
        <fullName evidence="3">Uncharacterized protein</fullName>
    </submittedName>
</protein>
<feature type="chain" id="PRO_5042493126" evidence="2">
    <location>
        <begin position="35"/>
        <end position="168"/>
    </location>
</feature>
<feature type="signal peptide" evidence="2">
    <location>
        <begin position="1"/>
        <end position="34"/>
    </location>
</feature>
<feature type="region of interest" description="Disordered" evidence="1">
    <location>
        <begin position="72"/>
        <end position="91"/>
    </location>
</feature>
<proteinExistence type="predicted"/>